<evidence type="ECO:0000259" key="10">
    <source>
        <dbReference type="Pfam" id="PF11356"/>
    </source>
</evidence>
<dbReference type="AlphaFoldDB" id="A0A919AMQ1"/>
<reference evidence="11" key="2">
    <citation type="submission" date="2020-09" db="EMBL/GenBank/DDBJ databases">
        <authorList>
            <person name="Sun Q."/>
            <person name="Kim S."/>
        </authorList>
    </citation>
    <scope>NUCLEOTIDE SEQUENCE</scope>
    <source>
        <strain evidence="11">KCTC 42590</strain>
    </source>
</reference>
<evidence type="ECO:0000256" key="8">
    <source>
        <dbReference type="ARBA" id="ARBA00023136"/>
    </source>
</evidence>
<comment type="subcellular location">
    <subcellularLocation>
        <location evidence="1">Cell inner membrane</location>
    </subcellularLocation>
</comment>
<evidence type="ECO:0000256" key="7">
    <source>
        <dbReference type="ARBA" id="ARBA00022989"/>
    </source>
</evidence>
<keyword evidence="3" id="KW-1003">Cell membrane</keyword>
<sequence>MRNFLKKRDTSTGKTAFLGLTPSQERRLSAASIFLDCGLVILLGLLAGKATVQYLAGPAQFPVPSLAQAAGSIASVPRTDYTQLQHHDPFYRVMTAQVPGETHAPETSLEIDIYGLRAFGDGSGVAILKIQGEDQKTLSVGDYLRAGVKVSGVFADRIEITRGGVREAVYLIKDKALRPAQATRPQTTRADTPAAASSTGSRAMIKATETALKSLDLTLFKRDGRSVGFLVGDGAMPGALALSGLATGDILKSVNGERLNTSERLQELAQELDGAARLSLLYERRGQDMTTTVDLESTKELKQ</sequence>
<dbReference type="Pfam" id="PF11356">
    <property type="entry name" value="T2SSC"/>
    <property type="match status" value="1"/>
</dbReference>
<evidence type="ECO:0000256" key="1">
    <source>
        <dbReference type="ARBA" id="ARBA00004533"/>
    </source>
</evidence>
<evidence type="ECO:0000313" key="12">
    <source>
        <dbReference type="Proteomes" id="UP000630923"/>
    </source>
</evidence>
<evidence type="ECO:0000256" key="2">
    <source>
        <dbReference type="ARBA" id="ARBA00022448"/>
    </source>
</evidence>
<protein>
    <recommendedName>
        <fullName evidence="10">Type II secretion system protein GspC N-terminal domain-containing protein</fullName>
    </recommendedName>
</protein>
<organism evidence="11 12">
    <name type="scientific">Kordiimonas sediminis</name>
    <dbReference type="NCBI Taxonomy" id="1735581"/>
    <lineage>
        <taxon>Bacteria</taxon>
        <taxon>Pseudomonadati</taxon>
        <taxon>Pseudomonadota</taxon>
        <taxon>Alphaproteobacteria</taxon>
        <taxon>Kordiimonadales</taxon>
        <taxon>Kordiimonadaceae</taxon>
        <taxon>Kordiimonas</taxon>
    </lineage>
</organism>
<feature type="compositionally biased region" description="Polar residues" evidence="9">
    <location>
        <begin position="183"/>
        <end position="201"/>
    </location>
</feature>
<dbReference type="GO" id="GO:0005886">
    <property type="term" value="C:plasma membrane"/>
    <property type="evidence" value="ECO:0007669"/>
    <property type="project" value="UniProtKB-SubCell"/>
</dbReference>
<evidence type="ECO:0000256" key="6">
    <source>
        <dbReference type="ARBA" id="ARBA00022927"/>
    </source>
</evidence>
<feature type="domain" description="Type II secretion system protein GspC N-terminal" evidence="10">
    <location>
        <begin position="40"/>
        <end position="170"/>
    </location>
</feature>
<dbReference type="SUPFAM" id="SSF50156">
    <property type="entry name" value="PDZ domain-like"/>
    <property type="match status" value="1"/>
</dbReference>
<reference evidence="11" key="1">
    <citation type="journal article" date="2014" name="Int. J. Syst. Evol. Microbiol.">
        <title>Complete genome sequence of Corynebacterium casei LMG S-19264T (=DSM 44701T), isolated from a smear-ripened cheese.</title>
        <authorList>
            <consortium name="US DOE Joint Genome Institute (JGI-PGF)"/>
            <person name="Walter F."/>
            <person name="Albersmeier A."/>
            <person name="Kalinowski J."/>
            <person name="Ruckert C."/>
        </authorList>
    </citation>
    <scope>NUCLEOTIDE SEQUENCE</scope>
    <source>
        <strain evidence="11">KCTC 42590</strain>
    </source>
</reference>
<evidence type="ECO:0000256" key="4">
    <source>
        <dbReference type="ARBA" id="ARBA00022519"/>
    </source>
</evidence>
<gene>
    <name evidence="11" type="ORF">GCM10017044_09550</name>
</gene>
<keyword evidence="6" id="KW-0653">Protein transport</keyword>
<comment type="caution">
    <text evidence="11">The sequence shown here is derived from an EMBL/GenBank/DDBJ whole genome shotgun (WGS) entry which is preliminary data.</text>
</comment>
<evidence type="ECO:0000256" key="5">
    <source>
        <dbReference type="ARBA" id="ARBA00022692"/>
    </source>
</evidence>
<keyword evidence="7" id="KW-1133">Transmembrane helix</keyword>
<proteinExistence type="predicted"/>
<keyword evidence="8" id="KW-0472">Membrane</keyword>
<evidence type="ECO:0000256" key="3">
    <source>
        <dbReference type="ARBA" id="ARBA00022475"/>
    </source>
</evidence>
<dbReference type="Gene3D" id="2.30.30.830">
    <property type="match status" value="1"/>
</dbReference>
<dbReference type="GO" id="GO:0015031">
    <property type="term" value="P:protein transport"/>
    <property type="evidence" value="ECO:0007669"/>
    <property type="project" value="UniProtKB-KW"/>
</dbReference>
<dbReference type="InterPro" id="IPR036034">
    <property type="entry name" value="PDZ_sf"/>
</dbReference>
<dbReference type="EMBL" id="BNCI01000001">
    <property type="protein sequence ID" value="GHF17270.1"/>
    <property type="molecule type" value="Genomic_DNA"/>
</dbReference>
<evidence type="ECO:0000256" key="9">
    <source>
        <dbReference type="SAM" id="MobiDB-lite"/>
    </source>
</evidence>
<keyword evidence="4" id="KW-0997">Cell inner membrane</keyword>
<accession>A0A919AMQ1</accession>
<keyword evidence="2" id="KW-0813">Transport</keyword>
<keyword evidence="12" id="KW-1185">Reference proteome</keyword>
<dbReference type="RefSeq" id="WP_191250396.1">
    <property type="nucleotide sequence ID" value="NZ_BNCI01000001.1"/>
</dbReference>
<evidence type="ECO:0000313" key="11">
    <source>
        <dbReference type="EMBL" id="GHF17270.1"/>
    </source>
</evidence>
<dbReference type="Gene3D" id="2.30.42.10">
    <property type="match status" value="1"/>
</dbReference>
<name>A0A919AMQ1_9PROT</name>
<feature type="region of interest" description="Disordered" evidence="9">
    <location>
        <begin position="181"/>
        <end position="201"/>
    </location>
</feature>
<keyword evidence="5" id="KW-0812">Transmembrane</keyword>
<dbReference type="Proteomes" id="UP000630923">
    <property type="component" value="Unassembled WGS sequence"/>
</dbReference>
<dbReference type="InterPro" id="IPR024961">
    <property type="entry name" value="T2SS_GspC_N"/>
</dbReference>